<sequence length="147" mass="16965">MIKAVIIAFSLLFGEPIFSKHYRGFVKIMVLDNFNSELSLPLLSQKNPNTPGATEEPVRRKRNRAKVWYPYDFQKGGVEESKRCLDDDRMRKDEEDQNKVWKNLSDIRGSEARQILEAPSISSPNCKTSEVNEKVSISEIPLFIEKF</sequence>
<name>A0AAD1X5H9_EUPCR</name>
<protein>
    <submittedName>
        <fullName evidence="1">Uncharacterized protein</fullName>
    </submittedName>
</protein>
<keyword evidence="2" id="KW-1185">Reference proteome</keyword>
<reference evidence="1" key="1">
    <citation type="submission" date="2023-07" db="EMBL/GenBank/DDBJ databases">
        <authorList>
            <consortium name="AG Swart"/>
            <person name="Singh M."/>
            <person name="Singh A."/>
            <person name="Seah K."/>
            <person name="Emmerich C."/>
        </authorList>
    </citation>
    <scope>NUCLEOTIDE SEQUENCE</scope>
    <source>
        <strain evidence="1">DP1</strain>
    </source>
</reference>
<proteinExistence type="predicted"/>
<evidence type="ECO:0000313" key="1">
    <source>
        <dbReference type="EMBL" id="CAI2361529.1"/>
    </source>
</evidence>
<accession>A0AAD1X5H9</accession>
<evidence type="ECO:0000313" key="2">
    <source>
        <dbReference type="Proteomes" id="UP001295684"/>
    </source>
</evidence>
<organism evidence="1 2">
    <name type="scientific">Euplotes crassus</name>
    <dbReference type="NCBI Taxonomy" id="5936"/>
    <lineage>
        <taxon>Eukaryota</taxon>
        <taxon>Sar</taxon>
        <taxon>Alveolata</taxon>
        <taxon>Ciliophora</taxon>
        <taxon>Intramacronucleata</taxon>
        <taxon>Spirotrichea</taxon>
        <taxon>Hypotrichia</taxon>
        <taxon>Euplotida</taxon>
        <taxon>Euplotidae</taxon>
        <taxon>Moneuplotes</taxon>
    </lineage>
</organism>
<dbReference type="EMBL" id="CAMPGE010002717">
    <property type="protein sequence ID" value="CAI2361529.1"/>
    <property type="molecule type" value="Genomic_DNA"/>
</dbReference>
<gene>
    <name evidence="1" type="ORF">ECRASSUSDP1_LOCUS2840</name>
</gene>
<dbReference type="Proteomes" id="UP001295684">
    <property type="component" value="Unassembled WGS sequence"/>
</dbReference>
<dbReference type="AlphaFoldDB" id="A0AAD1X5H9"/>
<comment type="caution">
    <text evidence="1">The sequence shown here is derived from an EMBL/GenBank/DDBJ whole genome shotgun (WGS) entry which is preliminary data.</text>
</comment>